<dbReference type="GO" id="GO:0005615">
    <property type="term" value="C:extracellular space"/>
    <property type="evidence" value="ECO:0007669"/>
    <property type="project" value="TreeGrafter"/>
</dbReference>
<dbReference type="AlphaFoldDB" id="A0A7J5X9G2"/>
<dbReference type="InterPro" id="IPR002181">
    <property type="entry name" value="Fibrinogen_a/b/g_C_dom"/>
</dbReference>
<dbReference type="FunFam" id="3.90.215.10:FF:000001">
    <property type="entry name" value="Tenascin isoform 1"/>
    <property type="match status" value="1"/>
</dbReference>
<dbReference type="InterPro" id="IPR014716">
    <property type="entry name" value="Fibrinogen_a/b/g_C_1"/>
</dbReference>
<dbReference type="Pfam" id="PF00147">
    <property type="entry name" value="Fibrinogen_C"/>
    <property type="match status" value="1"/>
</dbReference>
<evidence type="ECO:0000256" key="5">
    <source>
        <dbReference type="ARBA" id="ARBA00023180"/>
    </source>
</evidence>
<dbReference type="Gene3D" id="3.90.215.10">
    <property type="entry name" value="Gamma Fibrinogen, chain A, domain 1"/>
    <property type="match status" value="1"/>
</dbReference>
<dbReference type="SMART" id="SM00186">
    <property type="entry name" value="FBG"/>
    <property type="match status" value="1"/>
</dbReference>
<protein>
    <recommendedName>
        <fullName evidence="8">Fibrinogen C-terminal domain-containing protein</fullName>
    </recommendedName>
</protein>
<dbReference type="SUPFAM" id="SSF56496">
    <property type="entry name" value="Fibrinogen C-terminal domain-like"/>
    <property type="match status" value="1"/>
</dbReference>
<dbReference type="PANTHER" id="PTHR19143">
    <property type="entry name" value="FIBRINOGEN/TENASCIN/ANGIOPOEITIN"/>
    <property type="match status" value="1"/>
</dbReference>
<organism evidence="9 10">
    <name type="scientific">Dissostichus mawsoni</name>
    <name type="common">Antarctic cod</name>
    <dbReference type="NCBI Taxonomy" id="36200"/>
    <lineage>
        <taxon>Eukaryota</taxon>
        <taxon>Metazoa</taxon>
        <taxon>Chordata</taxon>
        <taxon>Craniata</taxon>
        <taxon>Vertebrata</taxon>
        <taxon>Euteleostomi</taxon>
        <taxon>Actinopterygii</taxon>
        <taxon>Neopterygii</taxon>
        <taxon>Teleostei</taxon>
        <taxon>Neoteleostei</taxon>
        <taxon>Acanthomorphata</taxon>
        <taxon>Eupercaria</taxon>
        <taxon>Perciformes</taxon>
        <taxon>Notothenioidei</taxon>
        <taxon>Nototheniidae</taxon>
        <taxon>Dissostichus</taxon>
    </lineage>
</organism>
<dbReference type="PANTHER" id="PTHR19143:SF243">
    <property type="entry name" value="ANGIOPOIETIN-2"/>
    <property type="match status" value="1"/>
</dbReference>
<dbReference type="InterPro" id="IPR050373">
    <property type="entry name" value="Fibrinogen_C-term_domain"/>
</dbReference>
<dbReference type="EMBL" id="JAAKFY010000026">
    <property type="protein sequence ID" value="KAF3833632.1"/>
    <property type="molecule type" value="Genomic_DNA"/>
</dbReference>
<keyword evidence="3 6" id="KW-0175">Coiled coil</keyword>
<dbReference type="CDD" id="cd00087">
    <property type="entry name" value="FReD"/>
    <property type="match status" value="1"/>
</dbReference>
<dbReference type="InterPro" id="IPR036056">
    <property type="entry name" value="Fibrinogen-like_C"/>
</dbReference>
<sequence length="714" mass="80461">MMLFVTDLLGKPVWILTSMPSDPGVPEGPGVRSSGKVITEEAINSPAEFFRLTSGPASFTTSANILKRAALHSDPSSPLQSNTWAHAARKERSQKSKVFRREINGEREACCWFPGLDGWSCNRKQSPFPVNSKSRKWAEEELLDATVRRRTSQKRGTQWETGTAGVGLRRQDRVRVLRDDKTSSSPESLSALLASFLPCPPSFPLPLSPDMGRLLALTLAYLAHLLAAAIGSERQQHHVQHGRCSYTFILPEAQHCQPSKDFQVTNTLQRDSPPEAEPETSQSKPGKAQRERPSLQERKLEHLESAMENNTQWLQKLENFIQENVRSGMEEMKRTAVHTQTAAMLEMGTNLLSQSAEQTRKLTDVETQVLNQTSRLEIQLLEYSLFTNRLEKHILLQTQEISRLSDKNSFLEQRLLALEARYGRELQGLQSEKQQLQELLERQSGLVSQLQGELSSSTLNSSSLQRQQAVLTDTVQQLLAMVNHCNEISNTPKEELLSFRDCTEILRSGVTESGIYSIRLANSTQTVKVFCDMKTRGGGWTVLQHRRNGSVNFHRGWRDYKMGFGEPSGEHWLGNDIIHTLTSSQEYSLHVQLKDREGNEAFSNYDRFHIDGEDNNYSLHAEGFSGTAGRTSSLTHTGTPFSTKDRDNDRCTCKCSQLASGGWWFEACGPSNLNGIYYPSSSSVVRYNGIKWYYWKGPNLMTTMTTMMVRPANF</sequence>
<comment type="caution">
    <text evidence="9">The sequence shown here is derived from an EMBL/GenBank/DDBJ whole genome shotgun (WGS) entry which is preliminary data.</text>
</comment>
<keyword evidence="4" id="KW-1015">Disulfide bond</keyword>
<keyword evidence="1" id="KW-0037">Angiogenesis</keyword>
<name>A0A7J5X9G2_DISMA</name>
<evidence type="ECO:0000256" key="6">
    <source>
        <dbReference type="SAM" id="Coils"/>
    </source>
</evidence>
<evidence type="ECO:0000256" key="4">
    <source>
        <dbReference type="ARBA" id="ARBA00023157"/>
    </source>
</evidence>
<feature type="domain" description="Fibrinogen C-terminal" evidence="8">
    <location>
        <begin position="493"/>
        <end position="713"/>
    </location>
</feature>
<keyword evidence="5" id="KW-0325">Glycoprotein</keyword>
<dbReference type="PROSITE" id="PS51406">
    <property type="entry name" value="FIBRINOGEN_C_2"/>
    <property type="match status" value="1"/>
</dbReference>
<evidence type="ECO:0000259" key="8">
    <source>
        <dbReference type="PROSITE" id="PS51406"/>
    </source>
</evidence>
<keyword evidence="2" id="KW-0732">Signal</keyword>
<evidence type="ECO:0000256" key="1">
    <source>
        <dbReference type="ARBA" id="ARBA00022657"/>
    </source>
</evidence>
<dbReference type="GO" id="GO:0001525">
    <property type="term" value="P:angiogenesis"/>
    <property type="evidence" value="ECO:0007669"/>
    <property type="project" value="UniProtKB-KW"/>
</dbReference>
<dbReference type="PROSITE" id="PS00514">
    <property type="entry name" value="FIBRINOGEN_C_1"/>
    <property type="match status" value="1"/>
</dbReference>
<proteinExistence type="predicted"/>
<evidence type="ECO:0000256" key="2">
    <source>
        <dbReference type="ARBA" id="ARBA00022729"/>
    </source>
</evidence>
<dbReference type="Pfam" id="PF25443">
    <property type="entry name" value="ANG-1"/>
    <property type="match status" value="1"/>
</dbReference>
<evidence type="ECO:0000313" key="9">
    <source>
        <dbReference type="EMBL" id="KAF3833632.1"/>
    </source>
</evidence>
<feature type="region of interest" description="Disordered" evidence="7">
    <location>
        <begin position="266"/>
        <end position="295"/>
    </location>
</feature>
<dbReference type="OrthoDB" id="7735366at2759"/>
<reference evidence="9 10" key="1">
    <citation type="submission" date="2020-03" db="EMBL/GenBank/DDBJ databases">
        <title>Dissostichus mawsoni Genome sequencing and assembly.</title>
        <authorList>
            <person name="Park H."/>
        </authorList>
    </citation>
    <scope>NUCLEOTIDE SEQUENCE [LARGE SCALE GENOMIC DNA]</scope>
    <source>
        <strain evidence="9">DM0001</strain>
        <tissue evidence="9">Muscle</tissue>
    </source>
</reference>
<evidence type="ECO:0000256" key="3">
    <source>
        <dbReference type="ARBA" id="ARBA00023054"/>
    </source>
</evidence>
<gene>
    <name evidence="9" type="ORF">F7725_024836</name>
</gene>
<accession>A0A7J5X9G2</accession>
<dbReference type="InterPro" id="IPR020837">
    <property type="entry name" value="Fibrinogen_CS"/>
</dbReference>
<evidence type="ECO:0000256" key="7">
    <source>
        <dbReference type="SAM" id="MobiDB-lite"/>
    </source>
</evidence>
<keyword evidence="10" id="KW-1185">Reference proteome</keyword>
<evidence type="ECO:0000313" key="10">
    <source>
        <dbReference type="Proteomes" id="UP000518266"/>
    </source>
</evidence>
<dbReference type="InterPro" id="IPR057439">
    <property type="entry name" value="ANG-1/2/4"/>
</dbReference>
<feature type="coiled-coil region" evidence="6">
    <location>
        <begin position="401"/>
        <end position="453"/>
    </location>
</feature>
<dbReference type="NCBIfam" id="NF040941">
    <property type="entry name" value="GGGWT_bact"/>
    <property type="match status" value="1"/>
</dbReference>
<dbReference type="Proteomes" id="UP000518266">
    <property type="component" value="Unassembled WGS sequence"/>
</dbReference>